<sequence length="347" mass="35939">MTVLERPAPPAPREHRRTPFRLQALLAVTVWTAWLVLGGGEALDAIRRHASVAVTMIFGSLVGGGTSEGGGAIAFPMFTKVLGIPPTDARVFTFLIQSVGMIGAAIVILVLRVPVERRVIALGTPAGVAGVLFSTTVLAPGVPSSGIRLGFTVLIVALGIALVVGQARGTVAHHRAIPVRGRREDAVIVVAGLAGGLLSGMVGVGENTVMFLVLVLLFRVSEKVSTPTTVVIMSVVSVAASFSHVVLLRDVPPVVWEYWLAAVPIVVVGAPLGAVICRRLSAATIRWILVVLIAAELVSTVVLVPIPPVAAVLAVTGLALATAVCLLFTRVRRYGAGTSTEPQGEAA</sequence>
<reference evidence="7" key="1">
    <citation type="journal article" date="2019" name="Int. J. Syst. Evol. Microbiol.">
        <title>The Global Catalogue of Microorganisms (GCM) 10K type strain sequencing project: providing services to taxonomists for standard genome sequencing and annotation.</title>
        <authorList>
            <consortium name="The Broad Institute Genomics Platform"/>
            <consortium name="The Broad Institute Genome Sequencing Center for Infectious Disease"/>
            <person name="Wu L."/>
            <person name="Ma J."/>
        </authorList>
    </citation>
    <scope>NUCLEOTIDE SEQUENCE [LARGE SCALE GENOMIC DNA]</scope>
    <source>
        <strain evidence="7">CGMCC 4.7093</strain>
    </source>
</reference>
<feature type="transmembrane region" description="Helical" evidence="5">
    <location>
        <begin position="91"/>
        <end position="113"/>
    </location>
</feature>
<evidence type="ECO:0000256" key="1">
    <source>
        <dbReference type="ARBA" id="ARBA00004141"/>
    </source>
</evidence>
<feature type="transmembrane region" description="Helical" evidence="5">
    <location>
        <begin position="310"/>
        <end position="329"/>
    </location>
</feature>
<evidence type="ECO:0000313" key="6">
    <source>
        <dbReference type="EMBL" id="MFC5064266.1"/>
    </source>
</evidence>
<comment type="similarity">
    <text evidence="5">Belongs to the 4-toluene sulfonate uptake permease (TSUP) (TC 2.A.102) family.</text>
</comment>
<keyword evidence="2 5" id="KW-0812">Transmembrane</keyword>
<evidence type="ECO:0000313" key="7">
    <source>
        <dbReference type="Proteomes" id="UP001595947"/>
    </source>
</evidence>
<keyword evidence="7" id="KW-1185">Reference proteome</keyword>
<comment type="caution">
    <text evidence="6">The sequence shown here is derived from an EMBL/GenBank/DDBJ whole genome shotgun (WGS) entry which is preliminary data.</text>
</comment>
<protein>
    <recommendedName>
        <fullName evidence="5">Probable membrane transporter protein</fullName>
    </recommendedName>
</protein>
<evidence type="ECO:0000256" key="4">
    <source>
        <dbReference type="ARBA" id="ARBA00023136"/>
    </source>
</evidence>
<dbReference type="InterPro" id="IPR002781">
    <property type="entry name" value="TM_pro_TauE-like"/>
</dbReference>
<keyword evidence="5" id="KW-1003">Cell membrane</keyword>
<dbReference type="PANTHER" id="PTHR31154:SF4">
    <property type="entry name" value="MEMBRANE TRANSPORTER PROTEIN"/>
    <property type="match status" value="1"/>
</dbReference>
<comment type="subcellular location">
    <subcellularLocation>
        <location evidence="5">Cell membrane</location>
        <topology evidence="5">Multi-pass membrane protein</topology>
    </subcellularLocation>
    <subcellularLocation>
        <location evidence="1">Membrane</location>
        <topology evidence="1">Multi-pass membrane protein</topology>
    </subcellularLocation>
</comment>
<feature type="transmembrane region" description="Helical" evidence="5">
    <location>
        <begin position="149"/>
        <end position="167"/>
    </location>
</feature>
<feature type="transmembrane region" description="Helical" evidence="5">
    <location>
        <begin position="20"/>
        <end position="37"/>
    </location>
</feature>
<dbReference type="PANTHER" id="PTHR31154">
    <property type="entry name" value="MEMBRANE TRANSPORTER PROTEIN"/>
    <property type="match status" value="1"/>
</dbReference>
<proteinExistence type="inferred from homology"/>
<keyword evidence="4 5" id="KW-0472">Membrane</keyword>
<evidence type="ECO:0000256" key="2">
    <source>
        <dbReference type="ARBA" id="ARBA00022692"/>
    </source>
</evidence>
<name>A0ABV9YQR8_9PSEU</name>
<dbReference type="EMBL" id="JBHSIV010000021">
    <property type="protein sequence ID" value="MFC5064266.1"/>
    <property type="molecule type" value="Genomic_DNA"/>
</dbReference>
<keyword evidence="3 5" id="KW-1133">Transmembrane helix</keyword>
<dbReference type="RefSeq" id="WP_378037613.1">
    <property type="nucleotide sequence ID" value="NZ_JBHSIV010000021.1"/>
</dbReference>
<feature type="transmembrane region" description="Helical" evidence="5">
    <location>
        <begin position="259"/>
        <end position="277"/>
    </location>
</feature>
<evidence type="ECO:0000256" key="5">
    <source>
        <dbReference type="RuleBase" id="RU363041"/>
    </source>
</evidence>
<organism evidence="6 7">
    <name type="scientific">Actinomycetospora atypica</name>
    <dbReference type="NCBI Taxonomy" id="1290095"/>
    <lineage>
        <taxon>Bacteria</taxon>
        <taxon>Bacillati</taxon>
        <taxon>Actinomycetota</taxon>
        <taxon>Actinomycetes</taxon>
        <taxon>Pseudonocardiales</taxon>
        <taxon>Pseudonocardiaceae</taxon>
        <taxon>Actinomycetospora</taxon>
    </lineage>
</organism>
<gene>
    <name evidence="6" type="ORF">ACFPBZ_18730</name>
</gene>
<accession>A0ABV9YQR8</accession>
<dbReference type="Proteomes" id="UP001595947">
    <property type="component" value="Unassembled WGS sequence"/>
</dbReference>
<dbReference type="Pfam" id="PF01925">
    <property type="entry name" value="TauE"/>
    <property type="match status" value="1"/>
</dbReference>
<evidence type="ECO:0000256" key="3">
    <source>
        <dbReference type="ARBA" id="ARBA00022989"/>
    </source>
</evidence>
<feature type="transmembrane region" description="Helical" evidence="5">
    <location>
        <begin position="187"/>
        <end position="218"/>
    </location>
</feature>
<feature type="transmembrane region" description="Helical" evidence="5">
    <location>
        <begin position="284"/>
        <end position="304"/>
    </location>
</feature>
<feature type="transmembrane region" description="Helical" evidence="5">
    <location>
        <begin position="119"/>
        <end position="142"/>
    </location>
</feature>
<feature type="transmembrane region" description="Helical" evidence="5">
    <location>
        <begin position="57"/>
        <end position="79"/>
    </location>
</feature>